<accession>A0ABS7ZE44</accession>
<evidence type="ECO:0000313" key="5">
    <source>
        <dbReference type="Proteomes" id="UP001319870"/>
    </source>
</evidence>
<dbReference type="EMBL" id="JAIXCQ010000001">
    <property type="protein sequence ID" value="MCA5891879.1"/>
    <property type="molecule type" value="Genomic_DNA"/>
</dbReference>
<dbReference type="PROSITE" id="PS00211">
    <property type="entry name" value="ABC_TRANSPORTER_1"/>
    <property type="match status" value="1"/>
</dbReference>
<protein>
    <submittedName>
        <fullName evidence="4">ATP-binding cassette domain-containing protein</fullName>
    </submittedName>
</protein>
<dbReference type="RefSeq" id="WP_225563604.1">
    <property type="nucleotide sequence ID" value="NZ_JAIXCQ010000001.1"/>
</dbReference>
<dbReference type="Gene3D" id="3.40.50.300">
    <property type="entry name" value="P-loop containing nucleotide triphosphate hydrolases"/>
    <property type="match status" value="1"/>
</dbReference>
<keyword evidence="5" id="KW-1185">Reference proteome</keyword>
<evidence type="ECO:0000256" key="1">
    <source>
        <dbReference type="ARBA" id="ARBA00022741"/>
    </source>
</evidence>
<dbReference type="PROSITE" id="PS50893">
    <property type="entry name" value="ABC_TRANSPORTER_2"/>
    <property type="match status" value="1"/>
</dbReference>
<evidence type="ECO:0000256" key="2">
    <source>
        <dbReference type="ARBA" id="ARBA00022840"/>
    </source>
</evidence>
<evidence type="ECO:0000259" key="3">
    <source>
        <dbReference type="PROSITE" id="PS50893"/>
    </source>
</evidence>
<dbReference type="SUPFAM" id="SSF52540">
    <property type="entry name" value="P-loop containing nucleoside triphosphate hydrolases"/>
    <property type="match status" value="1"/>
</dbReference>
<dbReference type="Proteomes" id="UP001319870">
    <property type="component" value="Unassembled WGS sequence"/>
</dbReference>
<dbReference type="GO" id="GO:0005524">
    <property type="term" value="F:ATP binding"/>
    <property type="evidence" value="ECO:0007669"/>
    <property type="project" value="UniProtKB-KW"/>
</dbReference>
<dbReference type="InterPro" id="IPR027417">
    <property type="entry name" value="P-loop_NTPase"/>
</dbReference>
<evidence type="ECO:0000313" key="4">
    <source>
        <dbReference type="EMBL" id="MCA5891879.1"/>
    </source>
</evidence>
<name>A0ABS7ZE44_9MICO</name>
<dbReference type="InterPro" id="IPR017871">
    <property type="entry name" value="ABC_transporter-like_CS"/>
</dbReference>
<keyword evidence="1" id="KW-0547">Nucleotide-binding</keyword>
<dbReference type="PANTHER" id="PTHR24220:SF86">
    <property type="entry name" value="ABC TRANSPORTER ABCH.1"/>
    <property type="match status" value="1"/>
</dbReference>
<dbReference type="SMART" id="SM00382">
    <property type="entry name" value="AAA"/>
    <property type="match status" value="1"/>
</dbReference>
<dbReference type="PANTHER" id="PTHR24220">
    <property type="entry name" value="IMPORT ATP-BINDING PROTEIN"/>
    <property type="match status" value="1"/>
</dbReference>
<dbReference type="InterPro" id="IPR003439">
    <property type="entry name" value="ABC_transporter-like_ATP-bd"/>
</dbReference>
<dbReference type="Pfam" id="PF00005">
    <property type="entry name" value="ABC_tran"/>
    <property type="match status" value="1"/>
</dbReference>
<sequence length="221" mass="23499">MTTAPRLAIDDVSFTYPGGSEAVVDRWSQTFVAGTVTALTGPSGCGKSTRLYLLALLARPTAGRVLLDGVPVERLSDPVRARVRAHRFGFVFQDAVLDPTRTVLDNIVESVLYRHEDPATFVGRAVELMDRVGVEVPLHRRPAQISGGQAQRIALCRALLADPDVVFADEPTGNLDRATADVVMGAMRDHAAAGGCVVIVTHDPTVAAQADVHLDLGPQAA</sequence>
<dbReference type="InterPro" id="IPR003593">
    <property type="entry name" value="AAA+_ATPase"/>
</dbReference>
<organism evidence="4 5">
    <name type="scientific">Isoptericola luteus</name>
    <dbReference type="NCBI Taxonomy" id="2879484"/>
    <lineage>
        <taxon>Bacteria</taxon>
        <taxon>Bacillati</taxon>
        <taxon>Actinomycetota</taxon>
        <taxon>Actinomycetes</taxon>
        <taxon>Micrococcales</taxon>
        <taxon>Promicromonosporaceae</taxon>
        <taxon>Isoptericola</taxon>
    </lineage>
</organism>
<gene>
    <name evidence="4" type="ORF">LEP48_00750</name>
</gene>
<keyword evidence="2 4" id="KW-0067">ATP-binding</keyword>
<feature type="domain" description="ABC transporter" evidence="3">
    <location>
        <begin position="7"/>
        <end position="221"/>
    </location>
</feature>
<dbReference type="InterPro" id="IPR015854">
    <property type="entry name" value="ABC_transpr_LolD-like"/>
</dbReference>
<reference evidence="4 5" key="1">
    <citation type="submission" date="2021-09" db="EMBL/GenBank/DDBJ databases">
        <title>Isoptericola luteus sp. nov., a novel bacterium isolated from Harbin, the capital city of Heilongjiang province.</title>
        <authorList>
            <person name="Li J."/>
        </authorList>
    </citation>
    <scope>NUCLEOTIDE SEQUENCE [LARGE SCALE GENOMIC DNA]</scope>
    <source>
        <strain evidence="4 5">NEAU-Y5</strain>
    </source>
</reference>
<proteinExistence type="predicted"/>
<comment type="caution">
    <text evidence="4">The sequence shown here is derived from an EMBL/GenBank/DDBJ whole genome shotgun (WGS) entry which is preliminary data.</text>
</comment>